<evidence type="ECO:0000256" key="1">
    <source>
        <dbReference type="SAM" id="SignalP"/>
    </source>
</evidence>
<evidence type="ECO:0000313" key="5">
    <source>
        <dbReference type="Proteomes" id="UP001302367"/>
    </source>
</evidence>
<dbReference type="Proteomes" id="UP000230605">
    <property type="component" value="Chromosome 1"/>
</dbReference>
<dbReference type="OrthoDB" id="3633220at2759"/>
<dbReference type="Proteomes" id="UP001302367">
    <property type="component" value="Chromosome 1"/>
</dbReference>
<reference evidence="3 5" key="2">
    <citation type="submission" date="2023-09" db="EMBL/GenBank/DDBJ databases">
        <title>Complete-Gapless Cercospora beticola genome.</title>
        <authorList>
            <person name="Wyatt N.A."/>
            <person name="Spanner R.E."/>
            <person name="Bolton M.D."/>
        </authorList>
    </citation>
    <scope>NUCLEOTIDE SEQUENCE [LARGE SCALE GENOMIC DNA]</scope>
    <source>
        <strain evidence="3">Cb09-40</strain>
    </source>
</reference>
<accession>A0A2G5I8G0</accession>
<keyword evidence="5" id="KW-1185">Reference proteome</keyword>
<feature type="chain" id="PRO_5013720797" evidence="1">
    <location>
        <begin position="18"/>
        <end position="207"/>
    </location>
</feature>
<proteinExistence type="predicted"/>
<evidence type="ECO:0000313" key="3">
    <source>
        <dbReference type="EMBL" id="WPA95925.1"/>
    </source>
</evidence>
<gene>
    <name evidence="2" type="ORF">CB0940_00507</name>
    <name evidence="3" type="ORF">RHO25_000529</name>
</gene>
<evidence type="ECO:0000313" key="4">
    <source>
        <dbReference type="Proteomes" id="UP000230605"/>
    </source>
</evidence>
<dbReference type="AlphaFoldDB" id="A0A2G5I8G0"/>
<reference evidence="2 4" key="1">
    <citation type="submission" date="2015-10" db="EMBL/GenBank/DDBJ databases">
        <title>The cercosporin biosynthetic gene cluster was horizontally transferred to several fungal lineages and shown to be expanded in Cercospora beticola based on microsynteny with recipient genomes.</title>
        <authorList>
            <person name="De Jonge R."/>
            <person name="Ebert M.K."/>
            <person name="Suttle J.C."/>
            <person name="Jurick Ii W.M."/>
            <person name="Secor G.A."/>
            <person name="Thomma B.P."/>
            <person name="Van De Peer Y."/>
            <person name="Bolton M.D."/>
        </authorList>
    </citation>
    <scope>NUCLEOTIDE SEQUENCE [LARGE SCALE GENOMIC DNA]</scope>
    <source>
        <strain evidence="2 4">09-40</strain>
    </source>
</reference>
<protein>
    <submittedName>
        <fullName evidence="2">Uncharacterized protein</fullName>
    </submittedName>
</protein>
<dbReference type="EMBL" id="LKMD01000100">
    <property type="protein sequence ID" value="PIB01022.1"/>
    <property type="molecule type" value="Genomic_DNA"/>
</dbReference>
<keyword evidence="1" id="KW-0732">Signal</keyword>
<name>A0A2G5I8G0_CERBT</name>
<dbReference type="EMBL" id="CP134184">
    <property type="protein sequence ID" value="WPA95925.1"/>
    <property type="molecule type" value="Genomic_DNA"/>
</dbReference>
<feature type="signal peptide" evidence="1">
    <location>
        <begin position="1"/>
        <end position="17"/>
    </location>
</feature>
<evidence type="ECO:0000313" key="2">
    <source>
        <dbReference type="EMBL" id="PIB01022.1"/>
    </source>
</evidence>
<sequence length="207" mass="21643">MLTYLLLTLAAVAVALAAPQSPAAYQPLSKLISNGEFGLTMRIIDEVGEPRAVALVATKNGTNEELVLVGQPLASNSGTPAYTTNTNAKDANGFDFVALNVDVDGTSYGLFAADVGSVYGIQTTITAVKGMQQEEWLVSDEDDGVYRKLAAANNQFMACAGTVNGQPAVVLSWGIRKSNGATPDGCDSTTVKKNCNVPDSMAKCPKF</sequence>
<organism evidence="2 4">
    <name type="scientific">Cercospora beticola</name>
    <name type="common">Sugarbeet leaf spot fungus</name>
    <dbReference type="NCBI Taxonomy" id="122368"/>
    <lineage>
        <taxon>Eukaryota</taxon>
        <taxon>Fungi</taxon>
        <taxon>Dikarya</taxon>
        <taxon>Ascomycota</taxon>
        <taxon>Pezizomycotina</taxon>
        <taxon>Dothideomycetes</taxon>
        <taxon>Dothideomycetidae</taxon>
        <taxon>Mycosphaerellales</taxon>
        <taxon>Mycosphaerellaceae</taxon>
        <taxon>Cercospora</taxon>
    </lineage>
</organism>